<sequence length="114" mass="13129">MHCSTKNNHSTAQDSRSTFFYITIANQTLPFLTGQIPKIIVAGLDNKGINRFYGLAKTSKLELCIRPIVSNRTSVMQDISKWLHFMMQPHLQRTPTYRRDSDQLLQGLFKPQMT</sequence>
<dbReference type="KEGG" id="blac:94348539"/>
<accession>A0A976FNC6</accession>
<comment type="caution">
    <text evidence="1">The sequence shown here is derived from an EMBL/GenBank/DDBJ whole genome shotgun (WGS) entry which is preliminary data.</text>
</comment>
<dbReference type="RefSeq" id="XP_067819270.1">
    <property type="nucleotide sequence ID" value="XM_067962868.1"/>
</dbReference>
<proteinExistence type="predicted"/>
<reference evidence="1 2" key="1">
    <citation type="journal article" date="2021" name="Genome Biol.">
        <title>AFLAP: assembly-free linkage analysis pipeline using k-mers from genome sequencing data.</title>
        <authorList>
            <person name="Fletcher K."/>
            <person name="Zhang L."/>
            <person name="Gil J."/>
            <person name="Han R."/>
            <person name="Cavanaugh K."/>
            <person name="Michelmore R."/>
        </authorList>
    </citation>
    <scope>NUCLEOTIDE SEQUENCE [LARGE SCALE GENOMIC DNA]</scope>
    <source>
        <strain evidence="1 2">SF5</strain>
    </source>
</reference>
<protein>
    <submittedName>
        <fullName evidence="1">Uncharacterized protein</fullName>
    </submittedName>
</protein>
<dbReference type="Proteomes" id="UP000294530">
    <property type="component" value="Unassembled WGS sequence"/>
</dbReference>
<dbReference type="EMBL" id="SHOA02000007">
    <property type="protein sequence ID" value="TDH69771.1"/>
    <property type="molecule type" value="Genomic_DNA"/>
</dbReference>
<evidence type="ECO:0000313" key="2">
    <source>
        <dbReference type="Proteomes" id="UP000294530"/>
    </source>
</evidence>
<keyword evidence="2" id="KW-1185">Reference proteome</keyword>
<organism evidence="1 2">
    <name type="scientific">Bremia lactucae</name>
    <name type="common">Lettuce downy mildew</name>
    <dbReference type="NCBI Taxonomy" id="4779"/>
    <lineage>
        <taxon>Eukaryota</taxon>
        <taxon>Sar</taxon>
        <taxon>Stramenopiles</taxon>
        <taxon>Oomycota</taxon>
        <taxon>Peronosporomycetes</taxon>
        <taxon>Peronosporales</taxon>
        <taxon>Peronosporaceae</taxon>
        <taxon>Bremia</taxon>
    </lineage>
</organism>
<dbReference type="AlphaFoldDB" id="A0A976FNC6"/>
<name>A0A976FNC6_BRELC</name>
<dbReference type="OrthoDB" id="6780468at2759"/>
<evidence type="ECO:0000313" key="1">
    <source>
        <dbReference type="EMBL" id="TDH69771.1"/>
    </source>
</evidence>
<dbReference type="GeneID" id="94348539"/>
<gene>
    <name evidence="1" type="ORF">CCR75_004782</name>
</gene>